<keyword evidence="3" id="KW-0862">Zinc</keyword>
<keyword evidence="2 5" id="KW-0863">Zinc-finger</keyword>
<protein>
    <submittedName>
        <fullName evidence="5">Zinc-finger double-stranded RNA-binding</fullName>
    </submittedName>
</protein>
<dbReference type="GO" id="GO:0008270">
    <property type="term" value="F:zinc ion binding"/>
    <property type="evidence" value="ECO:0007669"/>
    <property type="project" value="UniProtKB-KW"/>
</dbReference>
<dbReference type="Proteomes" id="UP000199126">
    <property type="component" value="Unassembled WGS sequence"/>
</dbReference>
<evidence type="ECO:0000256" key="1">
    <source>
        <dbReference type="ARBA" id="ARBA00022723"/>
    </source>
</evidence>
<keyword evidence="1" id="KW-0479">Metal-binding</keyword>
<dbReference type="InterPro" id="IPR013087">
    <property type="entry name" value="Znf_C2H2_type"/>
</dbReference>
<feature type="domain" description="C2H2-type" evidence="4">
    <location>
        <begin position="16"/>
        <end position="42"/>
    </location>
</feature>
<evidence type="ECO:0000313" key="5">
    <source>
        <dbReference type="EMBL" id="SEO26967.1"/>
    </source>
</evidence>
<evidence type="ECO:0000256" key="2">
    <source>
        <dbReference type="ARBA" id="ARBA00022771"/>
    </source>
</evidence>
<name>A0A1H8NBK9_9EURY</name>
<evidence type="ECO:0000256" key="3">
    <source>
        <dbReference type="ARBA" id="ARBA00022833"/>
    </source>
</evidence>
<dbReference type="InterPro" id="IPR022755">
    <property type="entry name" value="Znf_C2H2_jaz"/>
</dbReference>
<sequence>MNTVPETTSDLRDDGYRCDACGREFRTEEALVDHINSVGLVY</sequence>
<dbReference type="OrthoDB" id="336927at2157"/>
<accession>A0A1H8NBK9</accession>
<keyword evidence="6" id="KW-1185">Reference proteome</keyword>
<dbReference type="AlphaFoldDB" id="A0A1H8NBK9"/>
<dbReference type="RefSeq" id="WP_170864688.1">
    <property type="nucleotide sequence ID" value="NZ_FODV01000001.1"/>
</dbReference>
<dbReference type="PROSITE" id="PS50157">
    <property type="entry name" value="ZINC_FINGER_C2H2_2"/>
    <property type="match status" value="1"/>
</dbReference>
<dbReference type="Pfam" id="PF12171">
    <property type="entry name" value="zf-C2H2_jaz"/>
    <property type="match status" value="1"/>
</dbReference>
<dbReference type="SUPFAM" id="SSF57667">
    <property type="entry name" value="beta-beta-alpha zinc fingers"/>
    <property type="match status" value="1"/>
</dbReference>
<gene>
    <name evidence="5" type="ORF">SAMN04487948_101439</name>
</gene>
<evidence type="ECO:0000259" key="4">
    <source>
        <dbReference type="PROSITE" id="PS50157"/>
    </source>
</evidence>
<organism evidence="5 6">
    <name type="scientific">Halogranum amylolyticum</name>
    <dbReference type="NCBI Taxonomy" id="660520"/>
    <lineage>
        <taxon>Archaea</taxon>
        <taxon>Methanobacteriati</taxon>
        <taxon>Methanobacteriota</taxon>
        <taxon>Stenosarchaea group</taxon>
        <taxon>Halobacteria</taxon>
        <taxon>Halobacteriales</taxon>
        <taxon>Haloferacaceae</taxon>
    </lineage>
</organism>
<reference evidence="6" key="1">
    <citation type="submission" date="2016-10" db="EMBL/GenBank/DDBJ databases">
        <authorList>
            <person name="Varghese N."/>
            <person name="Submissions S."/>
        </authorList>
    </citation>
    <scope>NUCLEOTIDE SEQUENCE [LARGE SCALE GENOMIC DNA]</scope>
    <source>
        <strain evidence="6">CGMCC 1.10121</strain>
    </source>
</reference>
<dbReference type="InterPro" id="IPR036236">
    <property type="entry name" value="Znf_C2H2_sf"/>
</dbReference>
<dbReference type="EMBL" id="FODV01000001">
    <property type="protein sequence ID" value="SEO26967.1"/>
    <property type="molecule type" value="Genomic_DNA"/>
</dbReference>
<proteinExistence type="predicted"/>
<evidence type="ECO:0000313" key="6">
    <source>
        <dbReference type="Proteomes" id="UP000199126"/>
    </source>
</evidence>